<comment type="caution">
    <text evidence="3">The sequence shown here is derived from an EMBL/GenBank/DDBJ whole genome shotgun (WGS) entry which is preliminary data.</text>
</comment>
<dbReference type="VEuPathDB" id="MicrosporidiaDB:EHP00_571"/>
<keyword evidence="4" id="KW-1185">Reference proteome</keyword>
<evidence type="ECO:0000313" key="3">
    <source>
        <dbReference type="EMBL" id="OQS55525.1"/>
    </source>
</evidence>
<dbReference type="Gene3D" id="3.80.10.10">
    <property type="entry name" value="Ribonuclease Inhibitor"/>
    <property type="match status" value="1"/>
</dbReference>
<dbReference type="SMART" id="SM00369">
    <property type="entry name" value="LRR_TYP"/>
    <property type="match status" value="4"/>
</dbReference>
<dbReference type="InterPro" id="IPR032675">
    <property type="entry name" value="LRR_dom_sf"/>
</dbReference>
<keyword evidence="1" id="KW-0433">Leucine-rich repeat</keyword>
<sequence length="442" mass="51585">MGSSNNSMPQQPIEIAKVNKNAPEIYKECKIFDHLYKPEIFENKVDQNLLLQLHLEKFNNNFLFFIKKQSLNDINFEKIEKLKQLTDKDYLLKKRLAGDENTQELTIDKESDEKHVYMCRHFVIGLSENIACLKNIQVLQCCCNYITKIPYSIKYLKNLKMLILSRNRIKELPEELGCCKELRELDLSDNLIEKIPNSIAALKSLNVLHLSKNKIKNLNPAIGKLSALKSLFIDNNEIEYVPLEVLKLPFLSQLVTDSNNLHENISSSIIKIGEMTLVEECYRKIIRNNYEIPRNLPVSIKKQIISVKECAFCGGPFFDFFYEVKAMHEFDGLLYPTKYKMCTKHYDSHEKRIEALFASSHKRTKPLKLIESNISSVTELFEPFCHSEEFISDIKEAYDVNGKCMPLVCLSLYNSNFFKKYVLSRKRVLPKELEEKKKRHVF</sequence>
<dbReference type="PANTHER" id="PTHR48051:SF1">
    <property type="entry name" value="RAS SUPPRESSOR PROTEIN 1"/>
    <property type="match status" value="1"/>
</dbReference>
<proteinExistence type="predicted"/>
<reference evidence="3 4" key="1">
    <citation type="journal article" date="2017" name="Environ. Microbiol.">
        <title>Decay of the glycolytic pathway and adaptation to intranuclear parasitism within Enterocytozoonidae microsporidia.</title>
        <authorList>
            <person name="Wiredu Boakye D."/>
            <person name="Jaroenlak P."/>
            <person name="Prachumwat A."/>
            <person name="Williams T.A."/>
            <person name="Bateman K.S."/>
            <person name="Itsathitphaisarn O."/>
            <person name="Sritunyalucksana K."/>
            <person name="Paszkiewicz K.H."/>
            <person name="Moore K.A."/>
            <person name="Stentiford G.D."/>
            <person name="Williams B.A."/>
        </authorList>
    </citation>
    <scope>NUCLEOTIDE SEQUENCE [LARGE SCALE GENOMIC DNA]</scope>
    <source>
        <strain evidence="3 4">TH1</strain>
    </source>
</reference>
<organism evidence="3 4">
    <name type="scientific">Ecytonucleospora hepatopenaei</name>
    <dbReference type="NCBI Taxonomy" id="646526"/>
    <lineage>
        <taxon>Eukaryota</taxon>
        <taxon>Fungi</taxon>
        <taxon>Fungi incertae sedis</taxon>
        <taxon>Microsporidia</taxon>
        <taxon>Enterocytozoonidae</taxon>
        <taxon>Ecytonucleospora</taxon>
    </lineage>
</organism>
<dbReference type="Pfam" id="PF13855">
    <property type="entry name" value="LRR_8"/>
    <property type="match status" value="1"/>
</dbReference>
<name>A0A1W0E8E6_9MICR</name>
<keyword evidence="2" id="KW-0677">Repeat</keyword>
<evidence type="ECO:0000313" key="4">
    <source>
        <dbReference type="Proteomes" id="UP000192758"/>
    </source>
</evidence>
<evidence type="ECO:0000256" key="2">
    <source>
        <dbReference type="ARBA" id="ARBA00022737"/>
    </source>
</evidence>
<accession>A0A1W0E8E6</accession>
<protein>
    <submittedName>
        <fullName evidence="3">LRRC58</fullName>
    </submittedName>
</protein>
<dbReference type="InterPro" id="IPR050216">
    <property type="entry name" value="LRR_domain-containing"/>
</dbReference>
<dbReference type="GO" id="GO:0005737">
    <property type="term" value="C:cytoplasm"/>
    <property type="evidence" value="ECO:0007669"/>
    <property type="project" value="TreeGrafter"/>
</dbReference>
<dbReference type="STRING" id="646526.A0A1W0E8E6"/>
<dbReference type="SUPFAM" id="SSF52075">
    <property type="entry name" value="Outer arm dynein light chain 1"/>
    <property type="match status" value="1"/>
</dbReference>
<dbReference type="InterPro" id="IPR001611">
    <property type="entry name" value="Leu-rich_rpt"/>
</dbReference>
<dbReference type="Proteomes" id="UP000192758">
    <property type="component" value="Unassembled WGS sequence"/>
</dbReference>
<dbReference type="InterPro" id="IPR003591">
    <property type="entry name" value="Leu-rich_rpt_typical-subtyp"/>
</dbReference>
<dbReference type="OrthoDB" id="660555at2759"/>
<gene>
    <name evidence="3" type="primary">LRRC58</name>
    <name evidence="3" type="ORF">EHP00_571</name>
</gene>
<dbReference type="PANTHER" id="PTHR48051">
    <property type="match status" value="1"/>
</dbReference>
<dbReference type="EMBL" id="MNPJ01000007">
    <property type="protein sequence ID" value="OQS55525.1"/>
    <property type="molecule type" value="Genomic_DNA"/>
</dbReference>
<dbReference type="AlphaFoldDB" id="A0A1W0E8E6"/>
<evidence type="ECO:0000256" key="1">
    <source>
        <dbReference type="ARBA" id="ARBA00022614"/>
    </source>
</evidence>
<dbReference type="PROSITE" id="PS51450">
    <property type="entry name" value="LRR"/>
    <property type="match status" value="2"/>
</dbReference>